<reference evidence="1 2" key="1">
    <citation type="submission" date="2015-01" db="EMBL/GenBank/DDBJ databases">
        <title>Evolution of Trichinella species and genotypes.</title>
        <authorList>
            <person name="Korhonen P.K."/>
            <person name="Edoardo P."/>
            <person name="Giuseppe L.R."/>
            <person name="Gasser R.B."/>
        </authorList>
    </citation>
    <scope>NUCLEOTIDE SEQUENCE [LARGE SCALE GENOMIC DNA]</scope>
    <source>
        <strain evidence="1">ISS470</strain>
    </source>
</reference>
<evidence type="ECO:0000313" key="2">
    <source>
        <dbReference type="Proteomes" id="UP000054995"/>
    </source>
</evidence>
<dbReference type="EMBL" id="JYDT01000142">
    <property type="protein sequence ID" value="KRY83384.1"/>
    <property type="molecule type" value="Genomic_DNA"/>
</dbReference>
<protein>
    <submittedName>
        <fullName evidence="1">Uncharacterized protein</fullName>
    </submittedName>
</protein>
<sequence length="61" mass="7354">MRSNFLQTIFDQNLSKIRGEICRRMQLINFSQIKFTRYKHLIKKMCKIVESADKVNKQFSV</sequence>
<keyword evidence="2" id="KW-1185">Reference proteome</keyword>
<gene>
    <name evidence="1" type="ORF">T4D_15727</name>
</gene>
<accession>A0A0V1FBM5</accession>
<evidence type="ECO:0000313" key="1">
    <source>
        <dbReference type="EMBL" id="KRY83384.1"/>
    </source>
</evidence>
<dbReference type="Proteomes" id="UP000054995">
    <property type="component" value="Unassembled WGS sequence"/>
</dbReference>
<organism evidence="1 2">
    <name type="scientific">Trichinella pseudospiralis</name>
    <name type="common">Parasitic roundworm</name>
    <dbReference type="NCBI Taxonomy" id="6337"/>
    <lineage>
        <taxon>Eukaryota</taxon>
        <taxon>Metazoa</taxon>
        <taxon>Ecdysozoa</taxon>
        <taxon>Nematoda</taxon>
        <taxon>Enoplea</taxon>
        <taxon>Dorylaimia</taxon>
        <taxon>Trichinellida</taxon>
        <taxon>Trichinellidae</taxon>
        <taxon>Trichinella</taxon>
    </lineage>
</organism>
<proteinExistence type="predicted"/>
<comment type="caution">
    <text evidence="1">The sequence shown here is derived from an EMBL/GenBank/DDBJ whole genome shotgun (WGS) entry which is preliminary data.</text>
</comment>
<dbReference type="AlphaFoldDB" id="A0A0V1FBM5"/>
<name>A0A0V1FBM5_TRIPS</name>